<dbReference type="GO" id="GO:0017101">
    <property type="term" value="C:aminoacyl-tRNA synthetase multienzyme complex"/>
    <property type="evidence" value="ECO:0007669"/>
    <property type="project" value="TreeGrafter"/>
</dbReference>
<dbReference type="SUPFAM" id="SSF55681">
    <property type="entry name" value="Class II aaRS and biotin synthetases"/>
    <property type="match status" value="1"/>
</dbReference>
<comment type="similarity">
    <text evidence="2">Belongs to the class-II aminoacyl-tRNA synthetase family. Type 2 subfamily.</text>
</comment>
<dbReference type="PANTHER" id="PTHR43450">
    <property type="entry name" value="ASPARTYL-TRNA SYNTHETASE"/>
    <property type="match status" value="1"/>
</dbReference>
<dbReference type="InterPro" id="IPR004364">
    <property type="entry name" value="Aa-tRNA-synt_II"/>
</dbReference>
<evidence type="ECO:0000256" key="6">
    <source>
        <dbReference type="ARBA" id="ARBA00022741"/>
    </source>
</evidence>
<dbReference type="PANTHER" id="PTHR43450:SF1">
    <property type="entry name" value="ASPARTATE--TRNA LIGASE, CYTOPLASMIC"/>
    <property type="match status" value="1"/>
</dbReference>
<dbReference type="GO" id="GO:0005524">
    <property type="term" value="F:ATP binding"/>
    <property type="evidence" value="ECO:0007669"/>
    <property type="project" value="UniProtKB-KW"/>
</dbReference>
<dbReference type="InterPro" id="IPR004523">
    <property type="entry name" value="Asp-tRNA_synthase_2"/>
</dbReference>
<protein>
    <recommendedName>
        <fullName evidence="3">aspartate--tRNA ligase</fullName>
        <ecNumber evidence="3">6.1.1.12</ecNumber>
    </recommendedName>
</protein>
<sequence>MLRGLHTKKDDGVEIEPFADLNTEAERRLGKLVFEKYHTDFYMLHRFPLALRPFFTMPCHDDRRFSNSFDVYLRGEEIISGGQRIHEVELLVERIKACNIDVNTMSTFIDSFRYGAIMRGGFGVGLERVVMLFCGLDNIRKTSLFPRDVQRLDP</sequence>
<dbReference type="PROSITE" id="PS50862">
    <property type="entry name" value="AA_TRNA_LIGASE_II"/>
    <property type="match status" value="1"/>
</dbReference>
<dbReference type="GO" id="GO:0005829">
    <property type="term" value="C:cytosol"/>
    <property type="evidence" value="ECO:0007669"/>
    <property type="project" value="TreeGrafter"/>
</dbReference>
<evidence type="ECO:0000256" key="10">
    <source>
        <dbReference type="ARBA" id="ARBA00047904"/>
    </source>
</evidence>
<dbReference type="Proteomes" id="UP000265520">
    <property type="component" value="Unassembled WGS sequence"/>
</dbReference>
<proteinExistence type="inferred from homology"/>
<evidence type="ECO:0000256" key="2">
    <source>
        <dbReference type="ARBA" id="ARBA00005312"/>
    </source>
</evidence>
<dbReference type="GO" id="GO:0006422">
    <property type="term" value="P:aspartyl-tRNA aminoacylation"/>
    <property type="evidence" value="ECO:0007669"/>
    <property type="project" value="InterPro"/>
</dbReference>
<dbReference type="EMBL" id="LXQA010002297">
    <property type="protein sequence ID" value="MCH81437.1"/>
    <property type="molecule type" value="Genomic_DNA"/>
</dbReference>
<keyword evidence="7" id="KW-0067">ATP-binding</keyword>
<dbReference type="AlphaFoldDB" id="A0A392M275"/>
<evidence type="ECO:0000313" key="12">
    <source>
        <dbReference type="EMBL" id="MCH81437.1"/>
    </source>
</evidence>
<keyword evidence="13" id="KW-1185">Reference proteome</keyword>
<reference evidence="12 13" key="1">
    <citation type="journal article" date="2018" name="Front. Plant Sci.">
        <title>Red Clover (Trifolium pratense) and Zigzag Clover (T. medium) - A Picture of Genomic Similarities and Differences.</title>
        <authorList>
            <person name="Dluhosova J."/>
            <person name="Istvanek J."/>
            <person name="Nedelnik J."/>
            <person name="Repkova J."/>
        </authorList>
    </citation>
    <scope>NUCLEOTIDE SEQUENCE [LARGE SCALE GENOMIC DNA]</scope>
    <source>
        <strain evidence="13">cv. 10/8</strain>
        <tissue evidence="12">Leaf</tissue>
    </source>
</reference>
<name>A0A392M275_9FABA</name>
<evidence type="ECO:0000256" key="3">
    <source>
        <dbReference type="ARBA" id="ARBA00012841"/>
    </source>
</evidence>
<dbReference type="Gene3D" id="3.30.930.10">
    <property type="entry name" value="Bira Bifunctional Protein, Domain 2"/>
    <property type="match status" value="1"/>
</dbReference>
<dbReference type="GO" id="GO:0004815">
    <property type="term" value="F:aspartate-tRNA ligase activity"/>
    <property type="evidence" value="ECO:0007669"/>
    <property type="project" value="UniProtKB-EC"/>
</dbReference>
<evidence type="ECO:0000256" key="7">
    <source>
        <dbReference type="ARBA" id="ARBA00022840"/>
    </source>
</evidence>
<keyword evidence="8" id="KW-0648">Protein biosynthesis</keyword>
<evidence type="ECO:0000256" key="4">
    <source>
        <dbReference type="ARBA" id="ARBA00022490"/>
    </source>
</evidence>
<dbReference type="InterPro" id="IPR006195">
    <property type="entry name" value="aa-tRNA-synth_II"/>
</dbReference>
<evidence type="ECO:0000256" key="8">
    <source>
        <dbReference type="ARBA" id="ARBA00022917"/>
    </source>
</evidence>
<dbReference type="Pfam" id="PF00152">
    <property type="entry name" value="tRNA-synt_2"/>
    <property type="match status" value="1"/>
</dbReference>
<dbReference type="GO" id="GO:0003723">
    <property type="term" value="F:RNA binding"/>
    <property type="evidence" value="ECO:0007669"/>
    <property type="project" value="TreeGrafter"/>
</dbReference>
<keyword evidence="5 12" id="KW-0436">Ligase</keyword>
<comment type="catalytic activity">
    <reaction evidence="10">
        <text>tRNA(Asp) + L-aspartate + ATP = L-aspartyl-tRNA(Asp) + AMP + diphosphate</text>
        <dbReference type="Rhea" id="RHEA:19649"/>
        <dbReference type="Rhea" id="RHEA-COMP:9660"/>
        <dbReference type="Rhea" id="RHEA-COMP:9678"/>
        <dbReference type="ChEBI" id="CHEBI:29991"/>
        <dbReference type="ChEBI" id="CHEBI:30616"/>
        <dbReference type="ChEBI" id="CHEBI:33019"/>
        <dbReference type="ChEBI" id="CHEBI:78442"/>
        <dbReference type="ChEBI" id="CHEBI:78516"/>
        <dbReference type="ChEBI" id="CHEBI:456215"/>
        <dbReference type="EC" id="6.1.1.12"/>
    </reaction>
</comment>
<dbReference type="InterPro" id="IPR045864">
    <property type="entry name" value="aa-tRNA-synth_II/BPL/LPL"/>
</dbReference>
<feature type="domain" description="Aminoacyl-transfer RNA synthetases class-II family profile" evidence="11">
    <location>
        <begin position="1"/>
        <end position="146"/>
    </location>
</feature>
<evidence type="ECO:0000259" key="11">
    <source>
        <dbReference type="PROSITE" id="PS50862"/>
    </source>
</evidence>
<organism evidence="12 13">
    <name type="scientific">Trifolium medium</name>
    <dbReference type="NCBI Taxonomy" id="97028"/>
    <lineage>
        <taxon>Eukaryota</taxon>
        <taxon>Viridiplantae</taxon>
        <taxon>Streptophyta</taxon>
        <taxon>Embryophyta</taxon>
        <taxon>Tracheophyta</taxon>
        <taxon>Spermatophyta</taxon>
        <taxon>Magnoliopsida</taxon>
        <taxon>eudicotyledons</taxon>
        <taxon>Gunneridae</taxon>
        <taxon>Pentapetalae</taxon>
        <taxon>rosids</taxon>
        <taxon>fabids</taxon>
        <taxon>Fabales</taxon>
        <taxon>Fabaceae</taxon>
        <taxon>Papilionoideae</taxon>
        <taxon>50 kb inversion clade</taxon>
        <taxon>NPAAA clade</taxon>
        <taxon>Hologalegina</taxon>
        <taxon>IRL clade</taxon>
        <taxon>Trifolieae</taxon>
        <taxon>Trifolium</taxon>
    </lineage>
</organism>
<comment type="subcellular location">
    <subcellularLocation>
        <location evidence="1">Cytoplasm</location>
    </subcellularLocation>
</comment>
<evidence type="ECO:0000256" key="9">
    <source>
        <dbReference type="ARBA" id="ARBA00023146"/>
    </source>
</evidence>
<dbReference type="InterPro" id="IPR002312">
    <property type="entry name" value="Asp/Asn-tRNA-synth_IIb"/>
</dbReference>
<accession>A0A392M275</accession>
<keyword evidence="4" id="KW-0963">Cytoplasm</keyword>
<keyword evidence="9" id="KW-0030">Aminoacyl-tRNA synthetase</keyword>
<keyword evidence="6" id="KW-0547">Nucleotide-binding</keyword>
<evidence type="ECO:0000256" key="1">
    <source>
        <dbReference type="ARBA" id="ARBA00004496"/>
    </source>
</evidence>
<comment type="caution">
    <text evidence="12">The sequence shown here is derived from an EMBL/GenBank/DDBJ whole genome shotgun (WGS) entry which is preliminary data.</text>
</comment>
<evidence type="ECO:0000256" key="5">
    <source>
        <dbReference type="ARBA" id="ARBA00022598"/>
    </source>
</evidence>
<dbReference type="PRINTS" id="PR01042">
    <property type="entry name" value="TRNASYNTHASP"/>
</dbReference>
<dbReference type="EC" id="6.1.1.12" evidence="3"/>
<gene>
    <name evidence="12" type="ORF">A2U01_0002224</name>
</gene>
<evidence type="ECO:0000313" key="13">
    <source>
        <dbReference type="Proteomes" id="UP000265520"/>
    </source>
</evidence>